<evidence type="ECO:0000256" key="1">
    <source>
        <dbReference type="ARBA" id="ARBA00006174"/>
    </source>
</evidence>
<protein>
    <submittedName>
        <fullName evidence="4">MmgE/PrpD family protein</fullName>
    </submittedName>
</protein>
<proteinExistence type="inferred from homology"/>
<organism evidence="4 5">
    <name type="scientific">Siccirubricoccus deserti</name>
    <dbReference type="NCBI Taxonomy" id="2013562"/>
    <lineage>
        <taxon>Bacteria</taxon>
        <taxon>Pseudomonadati</taxon>
        <taxon>Pseudomonadota</taxon>
        <taxon>Alphaproteobacteria</taxon>
        <taxon>Acetobacterales</taxon>
        <taxon>Roseomonadaceae</taxon>
        <taxon>Siccirubricoccus</taxon>
    </lineage>
</organism>
<name>A0A9X0R1T7_9PROT</name>
<evidence type="ECO:0000313" key="5">
    <source>
        <dbReference type="Proteomes" id="UP000600101"/>
    </source>
</evidence>
<comment type="caution">
    <text evidence="4">The sequence shown here is derived from an EMBL/GenBank/DDBJ whole genome shotgun (WGS) entry which is preliminary data.</text>
</comment>
<dbReference type="InterPro" id="IPR036148">
    <property type="entry name" value="MmgE/PrpD_sf"/>
</dbReference>
<keyword evidence="5" id="KW-1185">Reference proteome</keyword>
<dbReference type="Proteomes" id="UP000600101">
    <property type="component" value="Unassembled WGS sequence"/>
</dbReference>
<feature type="domain" description="MmgE/PrpD C-terminal" evidence="3">
    <location>
        <begin position="240"/>
        <end position="396"/>
    </location>
</feature>
<dbReference type="Gene3D" id="3.30.1330.120">
    <property type="entry name" value="2-methylcitrate dehydratase PrpD"/>
    <property type="match status" value="1"/>
</dbReference>
<dbReference type="SUPFAM" id="SSF103378">
    <property type="entry name" value="2-methylcitrate dehydratase PrpD"/>
    <property type="match status" value="1"/>
</dbReference>
<dbReference type="InterPro" id="IPR042188">
    <property type="entry name" value="MmgE/PrpD_sf_2"/>
</dbReference>
<sequence>MPDALRDHAALVFADTLGAILAGHREASVAALVVRHATGGVPLIGTAAAAPPPMAAFITGLAGTAVELDEGNYAAGGHPAIHAVAPALAEAAAADPSGEALLSAVIAGYHAGSRVGHAMRLRPAAHPHGTWGVIGAAAAVAALRRQDAARTRATLEVAASLGLATSATASLRGGSVRNVYAGAAAQNGLLAADLVEAGITGEPDGIAVVFGQVIGEAFDAAAYAATADRPFILESFLKQHACCRETQGALEAIELLLADAPIRPEQVEAIEVATFASAATLAERAPVSPIAGRFSIPFAVATRITKGHAWIEAFAEEAIADPRTRALAAKVTVREAPEFTARQPGERLCRLRLHLADGSVRERMVIGTPGDPDRPLPEAALREKFRRSVAPGFGPRWAEMWAMARNPDALPRAATLIETFRI</sequence>
<evidence type="ECO:0000259" key="2">
    <source>
        <dbReference type="Pfam" id="PF03972"/>
    </source>
</evidence>
<evidence type="ECO:0000259" key="3">
    <source>
        <dbReference type="Pfam" id="PF19305"/>
    </source>
</evidence>
<accession>A0A9X0R1T7</accession>
<feature type="domain" description="MmgE/PrpD N-terminal" evidence="2">
    <location>
        <begin position="2"/>
        <end position="204"/>
    </location>
</feature>
<evidence type="ECO:0000313" key="4">
    <source>
        <dbReference type="EMBL" id="MBC4017258.1"/>
    </source>
</evidence>
<comment type="similarity">
    <text evidence="1">Belongs to the PrpD family.</text>
</comment>
<dbReference type="InterPro" id="IPR045337">
    <property type="entry name" value="MmgE_PrpD_C"/>
</dbReference>
<dbReference type="InterPro" id="IPR042183">
    <property type="entry name" value="MmgE/PrpD_sf_1"/>
</dbReference>
<dbReference type="GO" id="GO:0016829">
    <property type="term" value="F:lyase activity"/>
    <property type="evidence" value="ECO:0007669"/>
    <property type="project" value="InterPro"/>
</dbReference>
<dbReference type="EMBL" id="JACOMF010000026">
    <property type="protein sequence ID" value="MBC4017258.1"/>
    <property type="molecule type" value="Genomic_DNA"/>
</dbReference>
<dbReference type="InterPro" id="IPR005656">
    <property type="entry name" value="MmgE_PrpD"/>
</dbReference>
<dbReference type="PANTHER" id="PTHR16943:SF8">
    <property type="entry name" value="2-METHYLCITRATE DEHYDRATASE"/>
    <property type="match status" value="1"/>
</dbReference>
<dbReference type="RefSeq" id="WP_186772024.1">
    <property type="nucleotide sequence ID" value="NZ_JACOMF010000026.1"/>
</dbReference>
<dbReference type="Pfam" id="PF19305">
    <property type="entry name" value="MmgE_PrpD_C"/>
    <property type="match status" value="1"/>
</dbReference>
<dbReference type="Gene3D" id="1.10.4100.10">
    <property type="entry name" value="2-methylcitrate dehydratase PrpD"/>
    <property type="match status" value="1"/>
</dbReference>
<gene>
    <name evidence="4" type="ORF">H7965_18270</name>
</gene>
<dbReference type="InterPro" id="IPR045336">
    <property type="entry name" value="MmgE_PrpD_N"/>
</dbReference>
<reference evidence="4" key="1">
    <citation type="submission" date="2020-08" db="EMBL/GenBank/DDBJ databases">
        <authorList>
            <person name="Hu Y."/>
            <person name="Nguyen S.V."/>
            <person name="Li F."/>
            <person name="Fanning S."/>
        </authorList>
    </citation>
    <scope>NUCLEOTIDE SEQUENCE</scope>
    <source>
        <strain evidence="4">SYSU D8009</strain>
    </source>
</reference>
<dbReference type="AlphaFoldDB" id="A0A9X0R1T7"/>
<dbReference type="PANTHER" id="PTHR16943">
    <property type="entry name" value="2-METHYLCITRATE DEHYDRATASE-RELATED"/>
    <property type="match status" value="1"/>
</dbReference>
<dbReference type="Pfam" id="PF03972">
    <property type="entry name" value="MmgE_PrpD_N"/>
    <property type="match status" value="1"/>
</dbReference>